<dbReference type="SUPFAM" id="SSF55785">
    <property type="entry name" value="PYP-like sensor domain (PAS domain)"/>
    <property type="match status" value="2"/>
</dbReference>
<keyword evidence="1" id="KW-0472">Membrane</keyword>
<protein>
    <recommendedName>
        <fullName evidence="2">PAS domain-containing protein</fullName>
    </recommendedName>
</protein>
<dbReference type="PANTHER" id="PTHR44757">
    <property type="entry name" value="DIGUANYLATE CYCLASE DGCP"/>
    <property type="match status" value="1"/>
</dbReference>
<dbReference type="KEGG" id="ddu:GF1_19720"/>
<evidence type="ECO:0000256" key="1">
    <source>
        <dbReference type="SAM" id="Phobius"/>
    </source>
</evidence>
<feature type="domain" description="PAS" evidence="2">
    <location>
        <begin position="366"/>
        <end position="437"/>
    </location>
</feature>
<dbReference type="CDD" id="cd00130">
    <property type="entry name" value="PAS"/>
    <property type="match status" value="2"/>
</dbReference>
<dbReference type="SMART" id="SM00091">
    <property type="entry name" value="PAS"/>
    <property type="match status" value="2"/>
</dbReference>
<dbReference type="PROSITE" id="PS50112">
    <property type="entry name" value="PAS"/>
    <property type="match status" value="2"/>
</dbReference>
<keyword evidence="1" id="KW-0812">Transmembrane</keyword>
<evidence type="ECO:0000313" key="4">
    <source>
        <dbReference type="Proteomes" id="UP001063350"/>
    </source>
</evidence>
<dbReference type="InterPro" id="IPR035965">
    <property type="entry name" value="PAS-like_dom_sf"/>
</dbReference>
<dbReference type="RefSeq" id="WP_267926347.1">
    <property type="nucleotide sequence ID" value="NZ_AP024233.1"/>
</dbReference>
<name>A0A915XLD6_9BACT</name>
<dbReference type="AlphaFoldDB" id="A0A915XLD6"/>
<feature type="domain" description="PAS" evidence="2">
    <location>
        <begin position="238"/>
        <end position="279"/>
    </location>
</feature>
<reference evidence="3" key="1">
    <citation type="submission" date="2020-12" db="EMBL/GenBank/DDBJ databases">
        <title>Desulfobium dissulfuricans gen. nov., sp. nov., a novel mesophilic, sulfate-reducing bacterium isolated from a deep-sea hydrothermal vent.</title>
        <authorList>
            <person name="Hashimoto Y."/>
            <person name="Tame A."/>
            <person name="Sawayama S."/>
            <person name="Miyazaki J."/>
            <person name="Takai K."/>
            <person name="Nakagawa S."/>
        </authorList>
    </citation>
    <scope>NUCLEOTIDE SEQUENCE</scope>
    <source>
        <strain evidence="3">GF1</strain>
    </source>
</reference>
<dbReference type="Pfam" id="PF17149">
    <property type="entry name" value="CHASE5"/>
    <property type="match status" value="1"/>
</dbReference>
<dbReference type="Pfam" id="PF08448">
    <property type="entry name" value="PAS_4"/>
    <property type="match status" value="1"/>
</dbReference>
<dbReference type="Gene3D" id="3.30.450.20">
    <property type="entry name" value="PAS domain"/>
    <property type="match status" value="2"/>
</dbReference>
<gene>
    <name evidence="3" type="ORF">GF1_19720</name>
</gene>
<dbReference type="NCBIfam" id="TIGR00229">
    <property type="entry name" value="sensory_box"/>
    <property type="match status" value="2"/>
</dbReference>
<dbReference type="Pfam" id="PF13426">
    <property type="entry name" value="PAS_9"/>
    <property type="match status" value="1"/>
</dbReference>
<dbReference type="InterPro" id="IPR052155">
    <property type="entry name" value="Biofilm_reg_signaling"/>
</dbReference>
<dbReference type="InterPro" id="IPR000014">
    <property type="entry name" value="PAS"/>
</dbReference>
<dbReference type="PANTHER" id="PTHR44757:SF2">
    <property type="entry name" value="BIOFILM ARCHITECTURE MAINTENANCE PROTEIN MBAA"/>
    <property type="match status" value="1"/>
</dbReference>
<proteinExistence type="predicted"/>
<accession>A0A915XLD6</accession>
<dbReference type="InterPro" id="IPR033414">
    <property type="entry name" value="Sensor_dom"/>
</dbReference>
<dbReference type="InterPro" id="IPR013656">
    <property type="entry name" value="PAS_4"/>
</dbReference>
<dbReference type="EMBL" id="AP024233">
    <property type="protein sequence ID" value="BCO09596.1"/>
    <property type="molecule type" value="Genomic_DNA"/>
</dbReference>
<dbReference type="Proteomes" id="UP001063350">
    <property type="component" value="Chromosome"/>
</dbReference>
<keyword evidence="1" id="KW-1133">Transmembrane helix</keyword>
<evidence type="ECO:0000313" key="3">
    <source>
        <dbReference type="EMBL" id="BCO09596.1"/>
    </source>
</evidence>
<feature type="transmembrane region" description="Helical" evidence="1">
    <location>
        <begin position="152"/>
        <end position="174"/>
    </location>
</feature>
<sequence>MLSRFSIHGTFKPDRIARQLIIYIILCSSVITLLGTGLQLFLDYRQDISGIKRYFDQIEQGYLRGIAQSVWVMDDTQVLLQLDAIVQGSDIVYAAIIMDGKPRWVHGQPGGRRTVVRVYPLRYVQHGREEIIGSLKVTASLDNVYSRLVRRVIVILATNGLKTFLVAAFVIILFQRLVTRHLDHMVEYLQHLQIHRPGPPLRLDRKKNSHPDELDLMVSMINSMQERSYRTYTSLRQSEERLRLFFDATEEGIVGVNQQGVCVFVNKAFVEISGTRHQEDILGKDIRDVLSCGYAGGSDKDPLQALVFRAIAEKRSYADHDCQLHRQDGSSIFISLRSYPVFSGSRCTGAVVFLADISEQVKLQQEASLLSAAVRYAPLFVVVADRKGLVEYVNPWFERVVGYESEAVVGRRLYFLAGDAENRDLYRQMRRQVLGGVSGMVFFRFEPGRVRCSRSRPWWHRSAVIMAPSTGLSTWPGM</sequence>
<evidence type="ECO:0000259" key="2">
    <source>
        <dbReference type="PROSITE" id="PS50112"/>
    </source>
</evidence>
<organism evidence="3 4">
    <name type="scientific">Desulfolithobacter dissulfuricans</name>
    <dbReference type="NCBI Taxonomy" id="2795293"/>
    <lineage>
        <taxon>Bacteria</taxon>
        <taxon>Pseudomonadati</taxon>
        <taxon>Thermodesulfobacteriota</taxon>
        <taxon>Desulfobulbia</taxon>
        <taxon>Desulfobulbales</taxon>
        <taxon>Desulfobulbaceae</taxon>
        <taxon>Desulfolithobacter</taxon>
    </lineage>
</organism>
<feature type="transmembrane region" description="Helical" evidence="1">
    <location>
        <begin position="20"/>
        <end position="42"/>
    </location>
</feature>
<keyword evidence="4" id="KW-1185">Reference proteome</keyword>